<dbReference type="Pfam" id="PF04536">
    <property type="entry name" value="TPM_phosphatase"/>
    <property type="match status" value="1"/>
</dbReference>
<sequence>MTEATLNSGDHERIAAAIRAAEAATAGEIYCVVARRSDGYFFAAAFAVTLGILLVSLAAAFALEYWWIAVRLPHFVVVQLLAVAAACALLWWLPGLRLWLAPRRLLWRAAHANALRQFLARNVHLTSERTGVLIFVSLAERYAEVVADAGINAKVPQDTWDGIVRDLTAQARDNRLADGFVAAIATVGGLLSRHFPVSASDVNELDDHLVEI</sequence>
<gene>
    <name evidence="3" type="ORF">GGR00_003365</name>
</gene>
<comment type="caution">
    <text evidence="3">The sequence shown here is derived from an EMBL/GenBank/DDBJ whole genome shotgun (WGS) entry which is preliminary data.</text>
</comment>
<keyword evidence="1" id="KW-1133">Transmembrane helix</keyword>
<feature type="transmembrane region" description="Helical" evidence="1">
    <location>
        <begin position="40"/>
        <end position="68"/>
    </location>
</feature>
<evidence type="ECO:0000313" key="3">
    <source>
        <dbReference type="EMBL" id="MBB6355561.1"/>
    </source>
</evidence>
<feature type="domain" description="TPM" evidence="2">
    <location>
        <begin position="122"/>
        <end position="187"/>
    </location>
</feature>
<proteinExistence type="predicted"/>
<feature type="transmembrane region" description="Helical" evidence="1">
    <location>
        <begin position="74"/>
        <end position="93"/>
    </location>
</feature>
<reference evidence="3 4" key="1">
    <citation type="submission" date="2020-08" db="EMBL/GenBank/DDBJ databases">
        <title>Genomic Encyclopedia of Type Strains, Phase IV (KMG-IV): sequencing the most valuable type-strain genomes for metagenomic binning, comparative biology and taxonomic classification.</title>
        <authorList>
            <person name="Goeker M."/>
        </authorList>
    </citation>
    <scope>NUCLEOTIDE SEQUENCE [LARGE SCALE GENOMIC DNA]</scope>
    <source>
        <strain evidence="3 4">DSM 7051</strain>
    </source>
</reference>
<organism evidence="3 4">
    <name type="scientific">Aminobacter aganoensis</name>
    <dbReference type="NCBI Taxonomy" id="83264"/>
    <lineage>
        <taxon>Bacteria</taxon>
        <taxon>Pseudomonadati</taxon>
        <taxon>Pseudomonadota</taxon>
        <taxon>Alphaproteobacteria</taxon>
        <taxon>Hyphomicrobiales</taxon>
        <taxon>Phyllobacteriaceae</taxon>
        <taxon>Aminobacter</taxon>
    </lineage>
</organism>
<dbReference type="EMBL" id="JACHOU010000008">
    <property type="protein sequence ID" value="MBB6355561.1"/>
    <property type="molecule type" value="Genomic_DNA"/>
</dbReference>
<dbReference type="AlphaFoldDB" id="A0A7X0KLY0"/>
<dbReference type="Proteomes" id="UP000536262">
    <property type="component" value="Unassembled WGS sequence"/>
</dbReference>
<dbReference type="InterPro" id="IPR007621">
    <property type="entry name" value="TPM_dom"/>
</dbReference>
<dbReference type="Gene3D" id="3.10.310.50">
    <property type="match status" value="1"/>
</dbReference>
<evidence type="ECO:0000256" key="1">
    <source>
        <dbReference type="SAM" id="Phobius"/>
    </source>
</evidence>
<evidence type="ECO:0000313" key="4">
    <source>
        <dbReference type="Proteomes" id="UP000536262"/>
    </source>
</evidence>
<evidence type="ECO:0000259" key="2">
    <source>
        <dbReference type="Pfam" id="PF04536"/>
    </source>
</evidence>
<dbReference type="RefSeq" id="WP_184700034.1">
    <property type="nucleotide sequence ID" value="NZ_BAABEG010000001.1"/>
</dbReference>
<keyword evidence="4" id="KW-1185">Reference proteome</keyword>
<protein>
    <submittedName>
        <fullName evidence="3">Putative membrane protein</fullName>
    </submittedName>
</protein>
<keyword evidence="1" id="KW-0812">Transmembrane</keyword>
<dbReference type="PANTHER" id="PTHR30373">
    <property type="entry name" value="UPF0603 PROTEIN YGCG"/>
    <property type="match status" value="1"/>
</dbReference>
<keyword evidence="1" id="KW-0472">Membrane</keyword>
<name>A0A7X0KLY0_9HYPH</name>
<accession>A0A7X0KLY0</accession>
<dbReference type="PANTHER" id="PTHR30373:SF8">
    <property type="entry name" value="BLL7265 PROTEIN"/>
    <property type="match status" value="1"/>
</dbReference>